<dbReference type="Proteomes" id="UP000825072">
    <property type="component" value="Chromosome 1"/>
</dbReference>
<organism evidence="2 3">
    <name type="scientific">Cutibacterium modestum</name>
    <dbReference type="NCBI Taxonomy" id="2559073"/>
    <lineage>
        <taxon>Bacteria</taxon>
        <taxon>Bacillati</taxon>
        <taxon>Actinomycetota</taxon>
        <taxon>Actinomycetes</taxon>
        <taxon>Propionibacteriales</taxon>
        <taxon>Propionibacteriaceae</taxon>
        <taxon>Cutibacterium</taxon>
    </lineage>
</organism>
<name>A0AAD1KRM7_9ACTN</name>
<dbReference type="Gene3D" id="1.10.10.10">
    <property type="entry name" value="Winged helix-like DNA-binding domain superfamily/Winged helix DNA-binding domain"/>
    <property type="match status" value="1"/>
</dbReference>
<protein>
    <recommendedName>
        <fullName evidence="1">HTH myb-type domain-containing protein</fullName>
    </recommendedName>
</protein>
<dbReference type="PROSITE" id="PS51294">
    <property type="entry name" value="HTH_MYB"/>
    <property type="match status" value="1"/>
</dbReference>
<dbReference type="InterPro" id="IPR036390">
    <property type="entry name" value="WH_DNA-bd_sf"/>
</dbReference>
<gene>
    <name evidence="2" type="ORF">KB1_24370</name>
</gene>
<accession>A0AAD1KRM7</accession>
<dbReference type="Pfam" id="PF13404">
    <property type="entry name" value="HTH_AsnC-type"/>
    <property type="match status" value="1"/>
</dbReference>
<feature type="domain" description="HTH myb-type" evidence="1">
    <location>
        <begin position="1"/>
        <end position="47"/>
    </location>
</feature>
<evidence type="ECO:0000259" key="1">
    <source>
        <dbReference type="PROSITE" id="PS51294"/>
    </source>
</evidence>
<dbReference type="PRINTS" id="PR00033">
    <property type="entry name" value="HTHASNC"/>
</dbReference>
<evidence type="ECO:0000313" key="3">
    <source>
        <dbReference type="Proteomes" id="UP000825072"/>
    </source>
</evidence>
<reference evidence="2" key="1">
    <citation type="submission" date="2021-06" db="EMBL/GenBank/DDBJ databases">
        <title>Genome sequence of Cutibacterium modestum strain KB17-24694.</title>
        <authorList>
            <person name="Dekio I."/>
            <person name="Asahina A."/>
            <person name="Nishida M."/>
        </authorList>
    </citation>
    <scope>NUCLEOTIDE SEQUENCE</scope>
    <source>
        <strain evidence="2">KB17-24694</strain>
    </source>
</reference>
<dbReference type="InterPro" id="IPR000485">
    <property type="entry name" value="AsnC-type_HTH_dom"/>
</dbReference>
<dbReference type="SUPFAM" id="SSF46785">
    <property type="entry name" value="Winged helix' DNA-binding domain"/>
    <property type="match status" value="1"/>
</dbReference>
<sequence length="84" mass="9692">MYEELDRRLVNVLQIDPRASWAKVGKILGVSPTTVAHRWQRLVDDGIAWITACPNLNQQMRPSLRLTVIPRVFPKSSKHYVRTP</sequence>
<dbReference type="InterPro" id="IPR017930">
    <property type="entry name" value="Myb_dom"/>
</dbReference>
<proteinExistence type="predicted"/>
<dbReference type="GO" id="GO:0043565">
    <property type="term" value="F:sequence-specific DNA binding"/>
    <property type="evidence" value="ECO:0007669"/>
    <property type="project" value="InterPro"/>
</dbReference>
<dbReference type="EMBL" id="AP024747">
    <property type="protein sequence ID" value="BCY26447.1"/>
    <property type="molecule type" value="Genomic_DNA"/>
</dbReference>
<dbReference type="AlphaFoldDB" id="A0AAD1KRM7"/>
<dbReference type="InterPro" id="IPR036388">
    <property type="entry name" value="WH-like_DNA-bd_sf"/>
</dbReference>
<evidence type="ECO:0000313" key="2">
    <source>
        <dbReference type="EMBL" id="BCY26447.1"/>
    </source>
</evidence>